<dbReference type="CDD" id="cd00338">
    <property type="entry name" value="Ser_Recombinase"/>
    <property type="match status" value="1"/>
</dbReference>
<dbReference type="InterPro" id="IPR036162">
    <property type="entry name" value="Resolvase-like_N_sf"/>
</dbReference>
<dbReference type="SUPFAM" id="SSF53041">
    <property type="entry name" value="Resolvase-like"/>
    <property type="match status" value="1"/>
</dbReference>
<dbReference type="PROSITE" id="PS51737">
    <property type="entry name" value="RECOMBINASE_DNA_BIND"/>
    <property type="match status" value="1"/>
</dbReference>
<evidence type="ECO:0000313" key="4">
    <source>
        <dbReference type="Proteomes" id="UP001595665"/>
    </source>
</evidence>
<reference evidence="4" key="1">
    <citation type="journal article" date="2019" name="Int. J. Syst. Evol. Microbiol.">
        <title>The Global Catalogue of Microorganisms (GCM) 10K type strain sequencing project: providing services to taxonomists for standard genome sequencing and annotation.</title>
        <authorList>
            <consortium name="The Broad Institute Genomics Platform"/>
            <consortium name="The Broad Institute Genome Sequencing Center for Infectious Disease"/>
            <person name="Wu L."/>
            <person name="Ma J."/>
        </authorList>
    </citation>
    <scope>NUCLEOTIDE SEQUENCE [LARGE SCALE GENOMIC DNA]</scope>
    <source>
        <strain evidence="4">CCM 7480</strain>
    </source>
</reference>
<comment type="caution">
    <text evidence="3">The sequence shown here is derived from an EMBL/GenBank/DDBJ whole genome shotgun (WGS) entry which is preliminary data.</text>
</comment>
<dbReference type="Pfam" id="PF00239">
    <property type="entry name" value="Resolvase"/>
    <property type="match status" value="1"/>
</dbReference>
<sequence length="499" mass="56025">MSSNQKSQAAIYVRMSTENQNYSTDHQRAKIYEYALGNGIDVVKEYVDEGKSGLDIRRRTGLSNLIHDVQSGMANFQLIIVYDVSRWGRFQDVDEAAYHEHTCRRAGIKVVYSGEQFADDGTPLGALMKSIKRTMAAEYSRELSTKTFNAQCRFTQFGYKQGGHAGYGLRRLAITKDGTPRRVLEYGEAKGAVTDRVVLIPGPAHEAATIRRVYRLYLEQKLSEPAIARLLNDEGVASEFGRPWTHSMINSLLTNLKYCGTLAFNRKSCKLSSRRTANPIDQWIINEGAVEPLISPSLFAKAQDERARRLRRYTLDELLSLLQACHKRHDKVNAKIIAADPFMPDPQLFVRGFGSLIAAYDAAGLDRCPSHVFVETKRVIATRLRDLFKEVASHARSAGVTVDDSEAPHRFIINDSVRVKVEIATRRRPTKGFVNWRVKPCPGADFVITARLHEDTHELLDYFLIPAAKLANGALYLKESNLAGFAEIRYTSVAAMFGK</sequence>
<dbReference type="InterPro" id="IPR006119">
    <property type="entry name" value="Resolv_N"/>
</dbReference>
<organism evidence="3 4">
    <name type="scientific">Massilia haematophila</name>
    <dbReference type="NCBI Taxonomy" id="457923"/>
    <lineage>
        <taxon>Bacteria</taxon>
        <taxon>Pseudomonadati</taxon>
        <taxon>Pseudomonadota</taxon>
        <taxon>Betaproteobacteria</taxon>
        <taxon>Burkholderiales</taxon>
        <taxon>Oxalobacteraceae</taxon>
        <taxon>Telluria group</taxon>
        <taxon>Massilia</taxon>
    </lineage>
</organism>
<dbReference type="Gene3D" id="3.90.1750.20">
    <property type="entry name" value="Putative Large Serine Recombinase, Chain B, Domain 2"/>
    <property type="match status" value="1"/>
</dbReference>
<accession>A0ABV7PQR9</accession>
<proteinExistence type="predicted"/>
<dbReference type="SMART" id="SM00857">
    <property type="entry name" value="Resolvase"/>
    <property type="match status" value="1"/>
</dbReference>
<feature type="domain" description="Resolvase/invertase-type recombinase catalytic" evidence="1">
    <location>
        <begin position="8"/>
        <end position="158"/>
    </location>
</feature>
<dbReference type="PANTHER" id="PTHR30461:SF23">
    <property type="entry name" value="DNA RECOMBINASE-RELATED"/>
    <property type="match status" value="1"/>
</dbReference>
<evidence type="ECO:0000259" key="1">
    <source>
        <dbReference type="PROSITE" id="PS51736"/>
    </source>
</evidence>
<name>A0ABV7PQR9_9BURK</name>
<dbReference type="EMBL" id="JBHRVV010000002">
    <property type="protein sequence ID" value="MFC3461524.1"/>
    <property type="molecule type" value="Genomic_DNA"/>
</dbReference>
<dbReference type="Proteomes" id="UP001595665">
    <property type="component" value="Unassembled WGS sequence"/>
</dbReference>
<dbReference type="InterPro" id="IPR011109">
    <property type="entry name" value="DNA_bind_recombinase_dom"/>
</dbReference>
<evidence type="ECO:0000259" key="2">
    <source>
        <dbReference type="PROSITE" id="PS51737"/>
    </source>
</evidence>
<evidence type="ECO:0000313" key="3">
    <source>
        <dbReference type="EMBL" id="MFC3461524.1"/>
    </source>
</evidence>
<dbReference type="PROSITE" id="PS51736">
    <property type="entry name" value="RECOMBINASES_3"/>
    <property type="match status" value="1"/>
</dbReference>
<dbReference type="Pfam" id="PF07508">
    <property type="entry name" value="Recombinase"/>
    <property type="match status" value="1"/>
</dbReference>
<feature type="domain" description="Recombinase" evidence="2">
    <location>
        <begin position="189"/>
        <end position="312"/>
    </location>
</feature>
<keyword evidence="4" id="KW-1185">Reference proteome</keyword>
<dbReference type="Gene3D" id="3.40.50.1390">
    <property type="entry name" value="Resolvase, N-terminal catalytic domain"/>
    <property type="match status" value="1"/>
</dbReference>
<dbReference type="RefSeq" id="WP_379738154.1">
    <property type="nucleotide sequence ID" value="NZ_JBHRVV010000002.1"/>
</dbReference>
<protein>
    <submittedName>
        <fullName evidence="3">Recombinase family protein</fullName>
    </submittedName>
</protein>
<gene>
    <name evidence="3" type="ORF">ACFOPH_25290</name>
</gene>
<dbReference type="InterPro" id="IPR050639">
    <property type="entry name" value="SSR_resolvase"/>
</dbReference>
<dbReference type="InterPro" id="IPR038109">
    <property type="entry name" value="DNA_bind_recomb_sf"/>
</dbReference>
<dbReference type="PANTHER" id="PTHR30461">
    <property type="entry name" value="DNA-INVERTASE FROM LAMBDOID PROPHAGE"/>
    <property type="match status" value="1"/>
</dbReference>